<accession>A0A9Q0KW35</accession>
<gene>
    <name evidence="2" type="ORF">NE237_008648</name>
</gene>
<name>A0A9Q0KW35_9MAGN</name>
<keyword evidence="3" id="KW-1185">Reference proteome</keyword>
<feature type="compositionally biased region" description="Basic and acidic residues" evidence="1">
    <location>
        <begin position="24"/>
        <end position="45"/>
    </location>
</feature>
<organism evidence="2 3">
    <name type="scientific">Protea cynaroides</name>
    <dbReference type="NCBI Taxonomy" id="273540"/>
    <lineage>
        <taxon>Eukaryota</taxon>
        <taxon>Viridiplantae</taxon>
        <taxon>Streptophyta</taxon>
        <taxon>Embryophyta</taxon>
        <taxon>Tracheophyta</taxon>
        <taxon>Spermatophyta</taxon>
        <taxon>Magnoliopsida</taxon>
        <taxon>Proteales</taxon>
        <taxon>Proteaceae</taxon>
        <taxon>Protea</taxon>
    </lineage>
</organism>
<evidence type="ECO:0000313" key="2">
    <source>
        <dbReference type="EMBL" id="KAJ4977868.1"/>
    </source>
</evidence>
<evidence type="ECO:0000256" key="1">
    <source>
        <dbReference type="SAM" id="MobiDB-lite"/>
    </source>
</evidence>
<evidence type="ECO:0000313" key="3">
    <source>
        <dbReference type="Proteomes" id="UP001141806"/>
    </source>
</evidence>
<reference evidence="2" key="1">
    <citation type="journal article" date="2023" name="Plant J.">
        <title>The genome of the king protea, Protea cynaroides.</title>
        <authorList>
            <person name="Chang J."/>
            <person name="Duong T.A."/>
            <person name="Schoeman C."/>
            <person name="Ma X."/>
            <person name="Roodt D."/>
            <person name="Barker N."/>
            <person name="Li Z."/>
            <person name="Van de Peer Y."/>
            <person name="Mizrachi E."/>
        </authorList>
    </citation>
    <scope>NUCLEOTIDE SEQUENCE</scope>
    <source>
        <tissue evidence="2">Young leaves</tissue>
    </source>
</reference>
<dbReference type="Proteomes" id="UP001141806">
    <property type="component" value="Unassembled WGS sequence"/>
</dbReference>
<sequence length="185" mass="21007">MSPTMEKRKIRATSMAERAAVDASKAEKETVPQRKSERLAKEAPRRKVIAAKSFEQTKDPQPEGRGQRKDADVQTPTKRKAKTTKSSVSGFKRLRKDQGIPTTSGTPSKEYNEVEVRNEITEMMVDDGGVVSIVYFPTWQIKELDSERGHRDFRESFGSINWNFPGLPCKLLISIGQLFWTFEVL</sequence>
<dbReference type="AlphaFoldDB" id="A0A9Q0KW35"/>
<feature type="compositionally biased region" description="Basic and acidic residues" evidence="1">
    <location>
        <begin position="55"/>
        <end position="72"/>
    </location>
</feature>
<feature type="region of interest" description="Disordered" evidence="1">
    <location>
        <begin position="1"/>
        <end position="109"/>
    </location>
</feature>
<feature type="compositionally biased region" description="Polar residues" evidence="1">
    <location>
        <begin position="100"/>
        <end position="109"/>
    </location>
</feature>
<dbReference type="EMBL" id="JAMYWD010000002">
    <property type="protein sequence ID" value="KAJ4977868.1"/>
    <property type="molecule type" value="Genomic_DNA"/>
</dbReference>
<comment type="caution">
    <text evidence="2">The sequence shown here is derived from an EMBL/GenBank/DDBJ whole genome shotgun (WGS) entry which is preliminary data.</text>
</comment>
<proteinExistence type="predicted"/>
<protein>
    <submittedName>
        <fullName evidence="2">Uncharacterized protein</fullName>
    </submittedName>
</protein>